<dbReference type="OrthoDB" id="2443892at2759"/>
<evidence type="ECO:0000313" key="1">
    <source>
        <dbReference type="EMBL" id="GES85314.1"/>
    </source>
</evidence>
<dbReference type="Proteomes" id="UP000615446">
    <property type="component" value="Unassembled WGS sequence"/>
</dbReference>
<dbReference type="PANTHER" id="PTHR46579:SF1">
    <property type="entry name" value="F5_8 TYPE C DOMAIN-CONTAINING PROTEIN"/>
    <property type="match status" value="1"/>
</dbReference>
<accession>A0A8H3LDV7</accession>
<organism evidence="1 2">
    <name type="scientific">Rhizophagus clarus</name>
    <dbReference type="NCBI Taxonomy" id="94130"/>
    <lineage>
        <taxon>Eukaryota</taxon>
        <taxon>Fungi</taxon>
        <taxon>Fungi incertae sedis</taxon>
        <taxon>Mucoromycota</taxon>
        <taxon>Glomeromycotina</taxon>
        <taxon>Glomeromycetes</taxon>
        <taxon>Glomerales</taxon>
        <taxon>Glomeraceae</taxon>
        <taxon>Rhizophagus</taxon>
    </lineage>
</organism>
<gene>
    <name evidence="1" type="ORF">RCL2_001239900</name>
</gene>
<dbReference type="AlphaFoldDB" id="A0A8H3LDV7"/>
<protein>
    <submittedName>
        <fullName evidence="1">Uncharacterized protein</fullName>
    </submittedName>
</protein>
<name>A0A8H3LDV7_9GLOM</name>
<dbReference type="EMBL" id="BLAL01000092">
    <property type="protein sequence ID" value="GES85314.1"/>
    <property type="molecule type" value="Genomic_DNA"/>
</dbReference>
<reference evidence="1" key="1">
    <citation type="submission" date="2019-10" db="EMBL/GenBank/DDBJ databases">
        <title>Conservation and host-specific expression of non-tandemly repeated heterogenous ribosome RNA gene in arbuscular mycorrhizal fungi.</title>
        <authorList>
            <person name="Maeda T."/>
            <person name="Kobayashi Y."/>
            <person name="Nakagawa T."/>
            <person name="Ezawa T."/>
            <person name="Yamaguchi K."/>
            <person name="Bino T."/>
            <person name="Nishimoto Y."/>
            <person name="Shigenobu S."/>
            <person name="Kawaguchi M."/>
        </authorList>
    </citation>
    <scope>NUCLEOTIDE SEQUENCE</scope>
    <source>
        <strain evidence="1">HR1</strain>
    </source>
</reference>
<evidence type="ECO:0000313" key="2">
    <source>
        <dbReference type="Proteomes" id="UP000615446"/>
    </source>
</evidence>
<proteinExistence type="predicted"/>
<sequence>MKILQDGISCYDGNKKENFTLRAHILAWTEDLPTLLKVLCLTGHNSYSGKFYPKNNERNSNNYTISSKSWVEIGEIMEKNRSNMPSDIGRPPRNIVKHSAGFKAVKWANWIILFSLPLLKERLSQNHFLGWLNFVEAVQLCIQPRIDLEDLQFPMERYCEMLIPLVSSRKLPYVNLFNNMLLQERFKYLQLLPKYDEKVFSNFKEKEKTWTLHKVISSDVYDRMYEFYSPCVSCKLTKNEIMKLKQCYVAIFQNTRDIRDIEESYIKYGKLRTKDGNIISSKWWKNENNSSQNDYCTAINLTIDNQQEEEIFGQIEYFMIHIFQD</sequence>
<comment type="caution">
    <text evidence="1">The sequence shown here is derived from an EMBL/GenBank/DDBJ whole genome shotgun (WGS) entry which is preliminary data.</text>
</comment>
<dbReference type="PANTHER" id="PTHR46579">
    <property type="entry name" value="F5/8 TYPE C DOMAIN-CONTAINING PROTEIN-RELATED"/>
    <property type="match status" value="1"/>
</dbReference>